<gene>
    <name evidence="9" type="ORF">N8K70_02005</name>
</gene>
<dbReference type="SUPFAM" id="SSF161098">
    <property type="entry name" value="MetI-like"/>
    <property type="match status" value="1"/>
</dbReference>
<reference evidence="9 10" key="1">
    <citation type="submission" date="2023-02" db="EMBL/GenBank/DDBJ databases">
        <title>Microbacterium betulae sp. nov., isolated from birch wood.</title>
        <authorList>
            <person name="Pasciak M."/>
            <person name="Pawlik K.J."/>
            <person name="Martynowski D."/>
            <person name="Laczmanski L."/>
            <person name="Ciekot J."/>
            <person name="Szponar B."/>
            <person name="Wojcik-Fatla A."/>
            <person name="Mackiewicz B."/>
            <person name="Farian E."/>
            <person name="Cholewa G."/>
            <person name="Cholewa A."/>
            <person name="Dutkiewicz J."/>
        </authorList>
    </citation>
    <scope>NUCLEOTIDE SEQUENCE [LARGE SCALE GENOMIC DNA]</scope>
    <source>
        <strain evidence="9 10">AB</strain>
    </source>
</reference>
<dbReference type="GO" id="GO:0055085">
    <property type="term" value="P:transmembrane transport"/>
    <property type="evidence" value="ECO:0007669"/>
    <property type="project" value="InterPro"/>
</dbReference>
<dbReference type="InterPro" id="IPR035906">
    <property type="entry name" value="MetI-like_sf"/>
</dbReference>
<dbReference type="InterPro" id="IPR000515">
    <property type="entry name" value="MetI-like"/>
</dbReference>
<dbReference type="Gene3D" id="1.10.3720.10">
    <property type="entry name" value="MetI-like"/>
    <property type="match status" value="1"/>
</dbReference>
<keyword evidence="10" id="KW-1185">Reference proteome</keyword>
<evidence type="ECO:0000313" key="9">
    <source>
        <dbReference type="EMBL" id="WOF23475.1"/>
    </source>
</evidence>
<evidence type="ECO:0000256" key="1">
    <source>
        <dbReference type="ARBA" id="ARBA00004651"/>
    </source>
</evidence>
<feature type="domain" description="ABC transmembrane type-1" evidence="8">
    <location>
        <begin position="107"/>
        <end position="308"/>
    </location>
</feature>
<organism evidence="9 10">
    <name type="scientific">Microbacterium betulae</name>
    <dbReference type="NCBI Taxonomy" id="2981139"/>
    <lineage>
        <taxon>Bacteria</taxon>
        <taxon>Bacillati</taxon>
        <taxon>Actinomycetota</taxon>
        <taxon>Actinomycetes</taxon>
        <taxon>Micrococcales</taxon>
        <taxon>Microbacteriaceae</taxon>
        <taxon>Microbacterium</taxon>
    </lineage>
</organism>
<feature type="transmembrane region" description="Helical" evidence="7">
    <location>
        <begin position="111"/>
        <end position="132"/>
    </location>
</feature>
<dbReference type="PROSITE" id="PS50928">
    <property type="entry name" value="ABC_TM1"/>
    <property type="match status" value="1"/>
</dbReference>
<keyword evidence="2 7" id="KW-0813">Transport</keyword>
<comment type="similarity">
    <text evidence="7">Belongs to the binding-protein-dependent transport system permease family.</text>
</comment>
<dbReference type="Proteomes" id="UP001305498">
    <property type="component" value="Chromosome"/>
</dbReference>
<evidence type="ECO:0000256" key="2">
    <source>
        <dbReference type="ARBA" id="ARBA00022448"/>
    </source>
</evidence>
<dbReference type="PANTHER" id="PTHR43163">
    <property type="entry name" value="DIPEPTIDE TRANSPORT SYSTEM PERMEASE PROTEIN DPPB-RELATED"/>
    <property type="match status" value="1"/>
</dbReference>
<dbReference type="RefSeq" id="WP_317139947.1">
    <property type="nucleotide sequence ID" value="NZ_CP118157.1"/>
</dbReference>
<feature type="transmembrane region" description="Helical" evidence="7">
    <location>
        <begin position="285"/>
        <end position="304"/>
    </location>
</feature>
<name>A0AA97I7I5_9MICO</name>
<evidence type="ECO:0000256" key="6">
    <source>
        <dbReference type="ARBA" id="ARBA00023136"/>
    </source>
</evidence>
<sequence length="319" mass="33755">MSGGPGAGGRLRYLGKRLAYGVVVLWGAFTASFFLLYVLPGDAAGGLTAGAEGEDLEAILAEQRELLGLDRPVLVQYGDALWRALHGDFGISIFTRRPATELYFEAFGETIRLAAVGLALAVVLGVLLSVLIELIDWTWARELLLSLPPIAVSVPPFWVGIVLLQLFAFQLRLIPPTGNDSLPGLLVASLALAIPGAGGVSQLLTTNLRGALTSPYIETVRNWGLGRAGVVVRHALRNSILPVVTSFGTTVGVMIGGTVLTETVFSRTGVGRVIVDAVDGRDTPVVLVCVTVSAAIFVAVNFVVDAVYPLIDRRIELEA</sequence>
<keyword evidence="3" id="KW-1003">Cell membrane</keyword>
<keyword evidence="4 7" id="KW-0812">Transmembrane</keyword>
<dbReference type="EMBL" id="CP118157">
    <property type="protein sequence ID" value="WOF23475.1"/>
    <property type="molecule type" value="Genomic_DNA"/>
</dbReference>
<evidence type="ECO:0000256" key="4">
    <source>
        <dbReference type="ARBA" id="ARBA00022692"/>
    </source>
</evidence>
<accession>A0AA97I7I5</accession>
<evidence type="ECO:0000256" key="7">
    <source>
        <dbReference type="RuleBase" id="RU363032"/>
    </source>
</evidence>
<dbReference type="GO" id="GO:0005886">
    <property type="term" value="C:plasma membrane"/>
    <property type="evidence" value="ECO:0007669"/>
    <property type="project" value="UniProtKB-SubCell"/>
</dbReference>
<proteinExistence type="inferred from homology"/>
<feature type="transmembrane region" description="Helical" evidence="7">
    <location>
        <begin position="181"/>
        <end position="204"/>
    </location>
</feature>
<evidence type="ECO:0000256" key="3">
    <source>
        <dbReference type="ARBA" id="ARBA00022475"/>
    </source>
</evidence>
<dbReference type="CDD" id="cd06261">
    <property type="entry name" value="TM_PBP2"/>
    <property type="match status" value="1"/>
</dbReference>
<dbReference type="PANTHER" id="PTHR43163:SF6">
    <property type="entry name" value="DIPEPTIDE TRANSPORT SYSTEM PERMEASE PROTEIN DPPB-RELATED"/>
    <property type="match status" value="1"/>
</dbReference>
<keyword evidence="6 7" id="KW-0472">Membrane</keyword>
<dbReference type="AlphaFoldDB" id="A0AA97I7I5"/>
<dbReference type="Pfam" id="PF00528">
    <property type="entry name" value="BPD_transp_1"/>
    <property type="match status" value="1"/>
</dbReference>
<comment type="subcellular location">
    <subcellularLocation>
        <location evidence="1 7">Cell membrane</location>
        <topology evidence="1 7">Multi-pass membrane protein</topology>
    </subcellularLocation>
</comment>
<evidence type="ECO:0000313" key="10">
    <source>
        <dbReference type="Proteomes" id="UP001305498"/>
    </source>
</evidence>
<protein>
    <submittedName>
        <fullName evidence="9">ABC transporter permease</fullName>
    </submittedName>
</protein>
<feature type="transmembrane region" description="Helical" evidence="7">
    <location>
        <begin position="18"/>
        <end position="39"/>
    </location>
</feature>
<feature type="transmembrane region" description="Helical" evidence="7">
    <location>
        <begin position="243"/>
        <end position="265"/>
    </location>
</feature>
<keyword evidence="5 7" id="KW-1133">Transmembrane helix</keyword>
<evidence type="ECO:0000259" key="8">
    <source>
        <dbReference type="PROSITE" id="PS50928"/>
    </source>
</evidence>
<dbReference type="KEGG" id="mbet:N8K70_02005"/>
<feature type="transmembrane region" description="Helical" evidence="7">
    <location>
        <begin position="144"/>
        <end position="169"/>
    </location>
</feature>
<evidence type="ECO:0000256" key="5">
    <source>
        <dbReference type="ARBA" id="ARBA00022989"/>
    </source>
</evidence>